<dbReference type="PROSITE" id="PS50995">
    <property type="entry name" value="HTH_MARR_2"/>
    <property type="match status" value="1"/>
</dbReference>
<dbReference type="InterPro" id="IPR000835">
    <property type="entry name" value="HTH_MarR-typ"/>
</dbReference>
<sequence>MSFLSGKMNTNFDIEGSLGFLIAKCHQKGFQIFREKLLPHNLTPPQFGLLAFLWKKDGQSQIQLGTAMEMDRTTTSGVIDRLENLGLVSRRNHPEDRRVFMIFLTEAGRELEHNLSHLSLESSAELAANLSAGEKETLLGLLKKIRGEVK</sequence>
<dbReference type="SUPFAM" id="SSF46785">
    <property type="entry name" value="Winged helix' DNA-binding domain"/>
    <property type="match status" value="1"/>
</dbReference>
<evidence type="ECO:0000313" key="6">
    <source>
        <dbReference type="Proteomes" id="UP000239549"/>
    </source>
</evidence>
<keyword evidence="2" id="KW-0238">DNA-binding</keyword>
<accession>A0A2L2XGF7</accession>
<dbReference type="GO" id="GO:0003700">
    <property type="term" value="F:DNA-binding transcription factor activity"/>
    <property type="evidence" value="ECO:0007669"/>
    <property type="project" value="InterPro"/>
</dbReference>
<evidence type="ECO:0000256" key="3">
    <source>
        <dbReference type="ARBA" id="ARBA00023163"/>
    </source>
</evidence>
<dbReference type="PRINTS" id="PR00598">
    <property type="entry name" value="HTHMARR"/>
</dbReference>
<keyword evidence="3" id="KW-0804">Transcription</keyword>
<keyword evidence="1" id="KW-0805">Transcription regulation</keyword>
<dbReference type="InterPro" id="IPR036388">
    <property type="entry name" value="WH-like_DNA-bd_sf"/>
</dbReference>
<dbReference type="PANTHER" id="PTHR42756:SF1">
    <property type="entry name" value="TRANSCRIPTIONAL REPRESSOR OF EMRAB OPERON"/>
    <property type="match status" value="1"/>
</dbReference>
<dbReference type="SMART" id="SM00347">
    <property type="entry name" value="HTH_MARR"/>
    <property type="match status" value="1"/>
</dbReference>
<evidence type="ECO:0000259" key="4">
    <source>
        <dbReference type="PROSITE" id="PS50995"/>
    </source>
</evidence>
<evidence type="ECO:0000256" key="2">
    <source>
        <dbReference type="ARBA" id="ARBA00023125"/>
    </source>
</evidence>
<feature type="domain" description="HTH marR-type" evidence="4">
    <location>
        <begin position="1"/>
        <end position="147"/>
    </location>
</feature>
<dbReference type="AlphaFoldDB" id="A0A2L2XGF7"/>
<dbReference type="EMBL" id="BFAV01000157">
    <property type="protein sequence ID" value="GBF35084.1"/>
    <property type="molecule type" value="Genomic_DNA"/>
</dbReference>
<protein>
    <submittedName>
        <fullName evidence="5">Transcriptional regulator</fullName>
    </submittedName>
</protein>
<gene>
    <name evidence="5" type="ORF">DCCM_4207</name>
</gene>
<organism evidence="5 6">
    <name type="scientific">Desulfocucumis palustris</name>
    <dbReference type="NCBI Taxonomy" id="1898651"/>
    <lineage>
        <taxon>Bacteria</taxon>
        <taxon>Bacillati</taxon>
        <taxon>Bacillota</taxon>
        <taxon>Clostridia</taxon>
        <taxon>Eubacteriales</taxon>
        <taxon>Desulfocucumaceae</taxon>
        <taxon>Desulfocucumis</taxon>
    </lineage>
</organism>
<name>A0A2L2XGF7_9FIRM</name>
<dbReference type="Gene3D" id="1.10.10.10">
    <property type="entry name" value="Winged helix-like DNA-binding domain superfamily/Winged helix DNA-binding domain"/>
    <property type="match status" value="1"/>
</dbReference>
<evidence type="ECO:0000256" key="1">
    <source>
        <dbReference type="ARBA" id="ARBA00023015"/>
    </source>
</evidence>
<dbReference type="Proteomes" id="UP000239549">
    <property type="component" value="Unassembled WGS sequence"/>
</dbReference>
<proteinExistence type="predicted"/>
<comment type="caution">
    <text evidence="5">The sequence shown here is derived from an EMBL/GenBank/DDBJ whole genome shotgun (WGS) entry which is preliminary data.</text>
</comment>
<dbReference type="PANTHER" id="PTHR42756">
    <property type="entry name" value="TRANSCRIPTIONAL REGULATOR, MARR"/>
    <property type="match status" value="1"/>
</dbReference>
<keyword evidence="6" id="KW-1185">Reference proteome</keyword>
<dbReference type="InterPro" id="IPR036390">
    <property type="entry name" value="WH_DNA-bd_sf"/>
</dbReference>
<reference evidence="6" key="1">
    <citation type="submission" date="2018-02" db="EMBL/GenBank/DDBJ databases">
        <title>Genome sequence of Desulfocucumis palustris strain NAW-5.</title>
        <authorList>
            <person name="Watanabe M."/>
            <person name="Kojima H."/>
            <person name="Fukui M."/>
        </authorList>
    </citation>
    <scope>NUCLEOTIDE SEQUENCE [LARGE SCALE GENOMIC DNA]</scope>
    <source>
        <strain evidence="6">NAW-5</strain>
    </source>
</reference>
<evidence type="ECO:0000313" key="5">
    <source>
        <dbReference type="EMBL" id="GBF35084.1"/>
    </source>
</evidence>
<dbReference type="Pfam" id="PF01047">
    <property type="entry name" value="MarR"/>
    <property type="match status" value="1"/>
</dbReference>
<dbReference type="GO" id="GO:0003677">
    <property type="term" value="F:DNA binding"/>
    <property type="evidence" value="ECO:0007669"/>
    <property type="project" value="UniProtKB-KW"/>
</dbReference>